<dbReference type="RefSeq" id="WP_189332404.1">
    <property type="nucleotide sequence ID" value="NZ_AP023356.1"/>
</dbReference>
<feature type="signal peptide" evidence="2">
    <location>
        <begin position="1"/>
        <end position="19"/>
    </location>
</feature>
<name>A0ABM7LPL8_9ACTN</name>
<evidence type="ECO:0008006" key="5">
    <source>
        <dbReference type="Google" id="ProtNLM"/>
    </source>
</evidence>
<feature type="chain" id="PRO_5045469148" description="Lipoprotein" evidence="2">
    <location>
        <begin position="20"/>
        <end position="179"/>
    </location>
</feature>
<proteinExistence type="predicted"/>
<sequence>MLRRRIAILGLAASVVVLAACSSTAEPSPTGAPPSPAAVATTAVDKTEAATALDAGAIMKKLSAAGLGLTAAAEQNEDTDPNDLLGRPNGYTSRASADLPGGDKSGEKYSVERGLVVEVFADADGAKRRSDYIQGLQKENPILGTEWHYFTGDERGLVRVSGKVKPSLAKKVEAAVSGL</sequence>
<evidence type="ECO:0000256" key="2">
    <source>
        <dbReference type="SAM" id="SignalP"/>
    </source>
</evidence>
<accession>A0ABM7LPL8</accession>
<protein>
    <recommendedName>
        <fullName evidence="5">Lipoprotein</fullName>
    </recommendedName>
</protein>
<keyword evidence="2" id="KW-0732">Signal</keyword>
<dbReference type="Proteomes" id="UP000676967">
    <property type="component" value="Chromosome"/>
</dbReference>
<dbReference type="PROSITE" id="PS51257">
    <property type="entry name" value="PROKAR_LIPOPROTEIN"/>
    <property type="match status" value="1"/>
</dbReference>
<evidence type="ECO:0000313" key="3">
    <source>
        <dbReference type="EMBL" id="BCJ41228.1"/>
    </source>
</evidence>
<dbReference type="EMBL" id="AP023356">
    <property type="protein sequence ID" value="BCJ41228.1"/>
    <property type="molecule type" value="Genomic_DNA"/>
</dbReference>
<gene>
    <name evidence="3" type="ORF">Aiant_18850</name>
</gene>
<evidence type="ECO:0000256" key="1">
    <source>
        <dbReference type="SAM" id="MobiDB-lite"/>
    </source>
</evidence>
<keyword evidence="4" id="KW-1185">Reference proteome</keyword>
<reference evidence="3 4" key="1">
    <citation type="submission" date="2020-08" db="EMBL/GenBank/DDBJ databases">
        <title>Whole genome shotgun sequence of Actinoplanes ianthinogenes NBRC 13996.</title>
        <authorList>
            <person name="Komaki H."/>
            <person name="Tamura T."/>
        </authorList>
    </citation>
    <scope>NUCLEOTIDE SEQUENCE [LARGE SCALE GENOMIC DNA]</scope>
    <source>
        <strain evidence="3 4">NBRC 13996</strain>
    </source>
</reference>
<organism evidence="3 4">
    <name type="scientific">Actinoplanes ianthinogenes</name>
    <dbReference type="NCBI Taxonomy" id="122358"/>
    <lineage>
        <taxon>Bacteria</taxon>
        <taxon>Bacillati</taxon>
        <taxon>Actinomycetota</taxon>
        <taxon>Actinomycetes</taxon>
        <taxon>Micromonosporales</taxon>
        <taxon>Micromonosporaceae</taxon>
        <taxon>Actinoplanes</taxon>
    </lineage>
</organism>
<feature type="region of interest" description="Disordered" evidence="1">
    <location>
        <begin position="74"/>
        <end position="107"/>
    </location>
</feature>
<evidence type="ECO:0000313" key="4">
    <source>
        <dbReference type="Proteomes" id="UP000676967"/>
    </source>
</evidence>